<evidence type="ECO:0000256" key="9">
    <source>
        <dbReference type="RuleBase" id="RU003756"/>
    </source>
</evidence>
<keyword evidence="4 7" id="KW-0067">ATP-binding</keyword>
<evidence type="ECO:0000256" key="7">
    <source>
        <dbReference type="HAMAP-Rule" id="MF_00096"/>
    </source>
</evidence>
<dbReference type="InterPro" id="IPR045076">
    <property type="entry name" value="MutS"/>
</dbReference>
<evidence type="ECO:0000256" key="8">
    <source>
        <dbReference type="NCBIfam" id="TIGR01070"/>
    </source>
</evidence>
<keyword evidence="3 7" id="KW-0227">DNA damage</keyword>
<dbReference type="HAMAP" id="MF_00096">
    <property type="entry name" value="MutS"/>
    <property type="match status" value="1"/>
</dbReference>
<dbReference type="Pfam" id="PF00488">
    <property type="entry name" value="MutS_V"/>
    <property type="match status" value="1"/>
</dbReference>
<evidence type="ECO:0000256" key="4">
    <source>
        <dbReference type="ARBA" id="ARBA00022840"/>
    </source>
</evidence>
<feature type="domain" description="DNA mismatch repair proteins mutS family" evidence="10">
    <location>
        <begin position="682"/>
        <end position="698"/>
    </location>
</feature>
<dbReference type="InterPro" id="IPR017261">
    <property type="entry name" value="DNA_mismatch_repair_MutS/MSH"/>
</dbReference>
<dbReference type="Gene3D" id="3.30.420.110">
    <property type="entry name" value="MutS, connector domain"/>
    <property type="match status" value="1"/>
</dbReference>
<keyword evidence="6 7" id="KW-0234">DNA repair</keyword>
<dbReference type="InterPro" id="IPR007860">
    <property type="entry name" value="DNA_mmatch_repair_MutS_con_dom"/>
</dbReference>
<dbReference type="PROSITE" id="PS00486">
    <property type="entry name" value="DNA_MISMATCH_REPAIR_2"/>
    <property type="match status" value="1"/>
</dbReference>
<evidence type="ECO:0000256" key="3">
    <source>
        <dbReference type="ARBA" id="ARBA00022763"/>
    </source>
</evidence>
<comment type="function">
    <text evidence="7">This protein is involved in the repair of mismatches in DNA. It is possible that it carries out the mismatch recognition step. This protein has a weak ATPase activity.</text>
</comment>
<dbReference type="Proteomes" id="UP001596310">
    <property type="component" value="Unassembled WGS sequence"/>
</dbReference>
<dbReference type="Gene3D" id="1.10.1420.10">
    <property type="match status" value="2"/>
</dbReference>
<dbReference type="PANTHER" id="PTHR11361:SF34">
    <property type="entry name" value="DNA MISMATCH REPAIR PROTEIN MSH1, MITOCHONDRIAL"/>
    <property type="match status" value="1"/>
</dbReference>
<dbReference type="Gene3D" id="3.40.1170.10">
    <property type="entry name" value="DNA repair protein MutS, domain I"/>
    <property type="match status" value="1"/>
</dbReference>
<dbReference type="InterPro" id="IPR005748">
    <property type="entry name" value="DNA_mismatch_repair_MutS"/>
</dbReference>
<evidence type="ECO:0000259" key="10">
    <source>
        <dbReference type="PROSITE" id="PS00486"/>
    </source>
</evidence>
<keyword evidence="2 7" id="KW-0547">Nucleotide-binding</keyword>
<accession>A0ABW1UQ08</accession>
<dbReference type="SUPFAM" id="SSF48334">
    <property type="entry name" value="DNA repair protein MutS, domain III"/>
    <property type="match status" value="1"/>
</dbReference>
<dbReference type="Pfam" id="PF05190">
    <property type="entry name" value="MutS_IV"/>
    <property type="match status" value="1"/>
</dbReference>
<dbReference type="InterPro" id="IPR000432">
    <property type="entry name" value="DNA_mismatch_repair_MutS_C"/>
</dbReference>
<dbReference type="Pfam" id="PF01624">
    <property type="entry name" value="MutS_I"/>
    <property type="match status" value="1"/>
</dbReference>
<dbReference type="InterPro" id="IPR036678">
    <property type="entry name" value="MutS_con_dom_sf"/>
</dbReference>
<dbReference type="InterPro" id="IPR007696">
    <property type="entry name" value="DNA_mismatch_repair_MutS_core"/>
</dbReference>
<organism evidence="11 12">
    <name type="scientific">Lapidilactobacillus achengensis</name>
    <dbReference type="NCBI Taxonomy" id="2486000"/>
    <lineage>
        <taxon>Bacteria</taxon>
        <taxon>Bacillati</taxon>
        <taxon>Bacillota</taxon>
        <taxon>Bacilli</taxon>
        <taxon>Lactobacillales</taxon>
        <taxon>Lactobacillaceae</taxon>
        <taxon>Lapidilactobacillus</taxon>
    </lineage>
</organism>
<dbReference type="SUPFAM" id="SSF52540">
    <property type="entry name" value="P-loop containing nucleoside triphosphate hydrolases"/>
    <property type="match status" value="1"/>
</dbReference>
<keyword evidence="12" id="KW-1185">Reference proteome</keyword>
<gene>
    <name evidence="7 11" type="primary">mutS</name>
    <name evidence="11" type="ORF">ACFQHW_06835</name>
</gene>
<protein>
    <recommendedName>
        <fullName evidence="7 8">DNA mismatch repair protein MutS</fullName>
    </recommendedName>
</protein>
<dbReference type="InterPro" id="IPR027417">
    <property type="entry name" value="P-loop_NTPase"/>
</dbReference>
<dbReference type="PANTHER" id="PTHR11361">
    <property type="entry name" value="DNA MISMATCH REPAIR PROTEIN MUTS FAMILY MEMBER"/>
    <property type="match status" value="1"/>
</dbReference>
<comment type="caution">
    <text evidence="11">The sequence shown here is derived from an EMBL/GenBank/DDBJ whole genome shotgun (WGS) entry which is preliminary data.</text>
</comment>
<dbReference type="Gene3D" id="3.40.50.300">
    <property type="entry name" value="P-loop containing nucleotide triphosphate hydrolases"/>
    <property type="match status" value="1"/>
</dbReference>
<evidence type="ECO:0000256" key="6">
    <source>
        <dbReference type="ARBA" id="ARBA00023204"/>
    </source>
</evidence>
<dbReference type="InterPro" id="IPR007861">
    <property type="entry name" value="DNA_mismatch_repair_MutS_clamp"/>
</dbReference>
<dbReference type="Pfam" id="PF05188">
    <property type="entry name" value="MutS_II"/>
    <property type="match status" value="1"/>
</dbReference>
<dbReference type="PIRSF" id="PIRSF037677">
    <property type="entry name" value="DNA_mis_repair_Msh6"/>
    <property type="match status" value="1"/>
</dbReference>
<proteinExistence type="inferred from homology"/>
<comment type="similarity">
    <text evidence="1 7 9">Belongs to the DNA mismatch repair MutS family.</text>
</comment>
<dbReference type="NCBIfam" id="TIGR01070">
    <property type="entry name" value="mutS1"/>
    <property type="match status" value="1"/>
</dbReference>
<dbReference type="Pfam" id="PF05192">
    <property type="entry name" value="MutS_III"/>
    <property type="match status" value="1"/>
</dbReference>
<name>A0ABW1UQ08_9LACO</name>
<dbReference type="SMART" id="SM00534">
    <property type="entry name" value="MUTSac"/>
    <property type="match status" value="1"/>
</dbReference>
<dbReference type="SUPFAM" id="SSF53150">
    <property type="entry name" value="DNA repair protein MutS, domain II"/>
    <property type="match status" value="1"/>
</dbReference>
<sequence length="881" mass="97957">MPQKTKDTPMMQQYLAIKKDYPDTFLFYRIGDFYELFYDDAIKGSQILELTLTARNKSAQDPIPMCGVPHHAAQNYIDILVDKGYKVAICEQMEDPKLAQGMVKREVIQLITPGTMMDQDPSAAKQNNYLAALHVANGYYALAYADLTTGEVRVTQLRHFNEVLNEVLNLNSKEIVIDPTVPAADQATFTKLGLLLSENTQVKNSSEFSYTAQRLTLPAEKSVLKALISYLLATQKRSLGHLQIAEAYQVDQFLRMDHSVKANLEIFQSLRTGKRDGTLLWLLDKTKTAMGGRLLKQWLNRPLLDETELNARQDAVQVLINHYFDRIALQEALQKVYDLERLAGRIAFGSANGRDLIQLRNSLAQVPLIITQLQKLQGTALDHYRDQLDDLPEIRGLITDAIDEDAPISITEGHVIKAGYNDQLDQYRDAMENGKGWLAELEAKERKATGISTLKVGYTRVFGYYIEVTNANKQLVPTDRYQRKQTLVNAERYITPELKDHEAFILQAQEQSTQLEHELFVDVRDQVKAATEQIQDLAKVLAALDVLQSFAVVSEREHYVRPTLTMTDQNIKIVKGRHPVVEKVLGANGFIPNSLQMDDATTILLITGPNMSGKSTYMRQIGLIVIMAQIGCFVPAEQATLPIFDQIFTRIGAADDLISGESTFMVEMKEANHALSQATSRSLLLFDELGRGTATYDGIALADAIIEYIHDHLGAKTLFSTHYHELTQLAERLPRLRNVHVGATEDHGRLIFLHQVLPGPADKSYGIHVAQLAGLPAAVIKRASKVLQVLEAEGNDLGGDGVVATQIPLFNLADTVAEPVVQPQPAVIPVALQNLQAELAAVDISELTPLKALNLVNHWQQLVATPNADQSDTTDADGGHH</sequence>
<evidence type="ECO:0000256" key="2">
    <source>
        <dbReference type="ARBA" id="ARBA00022741"/>
    </source>
</evidence>
<evidence type="ECO:0000313" key="12">
    <source>
        <dbReference type="Proteomes" id="UP001596310"/>
    </source>
</evidence>
<dbReference type="CDD" id="cd03284">
    <property type="entry name" value="ABC_MutS1"/>
    <property type="match status" value="1"/>
</dbReference>
<keyword evidence="5 7" id="KW-0238">DNA-binding</keyword>
<reference evidence="12" key="1">
    <citation type="journal article" date="2019" name="Int. J. Syst. Evol. Microbiol.">
        <title>The Global Catalogue of Microorganisms (GCM) 10K type strain sequencing project: providing services to taxonomists for standard genome sequencing and annotation.</title>
        <authorList>
            <consortium name="The Broad Institute Genomics Platform"/>
            <consortium name="The Broad Institute Genome Sequencing Center for Infectious Disease"/>
            <person name="Wu L."/>
            <person name="Ma J."/>
        </authorList>
    </citation>
    <scope>NUCLEOTIDE SEQUENCE [LARGE SCALE GENOMIC DNA]</scope>
    <source>
        <strain evidence="12">CCM 8897</strain>
    </source>
</reference>
<dbReference type="InterPro" id="IPR016151">
    <property type="entry name" value="DNA_mismatch_repair_MutS_N"/>
</dbReference>
<feature type="binding site" evidence="7">
    <location>
        <begin position="608"/>
        <end position="615"/>
    </location>
    <ligand>
        <name>ATP</name>
        <dbReference type="ChEBI" id="CHEBI:30616"/>
    </ligand>
</feature>
<dbReference type="NCBIfam" id="NF003810">
    <property type="entry name" value="PRK05399.1"/>
    <property type="match status" value="1"/>
</dbReference>
<evidence type="ECO:0000313" key="11">
    <source>
        <dbReference type="EMBL" id="MFC6315291.1"/>
    </source>
</evidence>
<dbReference type="RefSeq" id="WP_125597922.1">
    <property type="nucleotide sequence ID" value="NZ_JBHSSM010000016.1"/>
</dbReference>
<dbReference type="SUPFAM" id="SSF55271">
    <property type="entry name" value="DNA repair protein MutS, domain I"/>
    <property type="match status" value="1"/>
</dbReference>
<dbReference type="EMBL" id="JBHSSM010000016">
    <property type="protein sequence ID" value="MFC6315291.1"/>
    <property type="molecule type" value="Genomic_DNA"/>
</dbReference>
<evidence type="ECO:0000256" key="1">
    <source>
        <dbReference type="ARBA" id="ARBA00006271"/>
    </source>
</evidence>
<dbReference type="SMART" id="SM00533">
    <property type="entry name" value="MUTSd"/>
    <property type="match status" value="1"/>
</dbReference>
<dbReference type="InterPro" id="IPR036187">
    <property type="entry name" value="DNA_mismatch_repair_MutS_sf"/>
</dbReference>
<evidence type="ECO:0000256" key="5">
    <source>
        <dbReference type="ARBA" id="ARBA00023125"/>
    </source>
</evidence>
<dbReference type="InterPro" id="IPR007695">
    <property type="entry name" value="DNA_mismatch_repair_MutS-lik_N"/>
</dbReference>